<proteinExistence type="inferred from homology"/>
<dbReference type="InterPro" id="IPR025751">
    <property type="entry name" value="RsbRD_N_dom"/>
</dbReference>
<feature type="domain" description="PucR C-terminal helix-turn-helix" evidence="2">
    <location>
        <begin position="358"/>
        <end position="415"/>
    </location>
</feature>
<dbReference type="PANTHER" id="PTHR33744">
    <property type="entry name" value="CARBOHYDRATE DIACID REGULATOR"/>
    <property type="match status" value="1"/>
</dbReference>
<evidence type="ECO:0000259" key="2">
    <source>
        <dbReference type="Pfam" id="PF13556"/>
    </source>
</evidence>
<evidence type="ECO:0000313" key="5">
    <source>
        <dbReference type="EMBL" id="MBD8868426.1"/>
    </source>
</evidence>
<organism evidence="5 6">
    <name type="scientific">Nocardioides donggukensis</name>
    <dbReference type="NCBI Taxonomy" id="2774019"/>
    <lineage>
        <taxon>Bacteria</taxon>
        <taxon>Bacillati</taxon>
        <taxon>Actinomycetota</taxon>
        <taxon>Actinomycetes</taxon>
        <taxon>Propionibacteriales</taxon>
        <taxon>Nocardioidaceae</taxon>
        <taxon>Nocardioides</taxon>
    </lineage>
</organism>
<evidence type="ECO:0000313" key="6">
    <source>
        <dbReference type="Proteomes" id="UP000616839"/>
    </source>
</evidence>
<dbReference type="Gene3D" id="1.10.10.2840">
    <property type="entry name" value="PucR C-terminal helix-turn-helix domain"/>
    <property type="match status" value="1"/>
</dbReference>
<dbReference type="RefSeq" id="WP_192140053.1">
    <property type="nucleotide sequence ID" value="NZ_JACYXZ010000001.1"/>
</dbReference>
<name>A0A927Q156_9ACTN</name>
<reference evidence="5" key="1">
    <citation type="submission" date="2020-09" db="EMBL/GenBank/DDBJ databases">
        <title>Nocardioides sp. strain MJB4 16S ribosomal RNA gene Genome sequencing and assembly.</title>
        <authorList>
            <person name="Kim I."/>
        </authorList>
    </citation>
    <scope>NUCLEOTIDE SEQUENCE</scope>
    <source>
        <strain evidence="5">MJB4</strain>
    </source>
</reference>
<protein>
    <submittedName>
        <fullName evidence="5">Helix-turn-helix domain-containing protein</fullName>
    </submittedName>
</protein>
<evidence type="ECO:0000256" key="1">
    <source>
        <dbReference type="ARBA" id="ARBA00006754"/>
    </source>
</evidence>
<dbReference type="Pfam" id="PF14361">
    <property type="entry name" value="RsbRD_N"/>
    <property type="match status" value="1"/>
</dbReference>
<dbReference type="InterPro" id="IPR025736">
    <property type="entry name" value="PucR_C-HTH_dom"/>
</dbReference>
<dbReference type="InterPro" id="IPR051448">
    <property type="entry name" value="CdaR-like_regulators"/>
</dbReference>
<keyword evidence="6" id="KW-1185">Reference proteome</keyword>
<gene>
    <name evidence="5" type="ORF">IE331_02215</name>
</gene>
<feature type="domain" description="RsbT co-antagonist protein RsbRD N-terminal" evidence="3">
    <location>
        <begin position="34"/>
        <end position="168"/>
    </location>
</feature>
<dbReference type="InterPro" id="IPR042070">
    <property type="entry name" value="PucR_C-HTH_sf"/>
</dbReference>
<evidence type="ECO:0000259" key="3">
    <source>
        <dbReference type="Pfam" id="PF14361"/>
    </source>
</evidence>
<evidence type="ECO:0000259" key="4">
    <source>
        <dbReference type="Pfam" id="PF17853"/>
    </source>
</evidence>
<comment type="similarity">
    <text evidence="1">Belongs to the CdaR family.</text>
</comment>
<dbReference type="EMBL" id="JACYXZ010000001">
    <property type="protein sequence ID" value="MBD8868426.1"/>
    <property type="molecule type" value="Genomic_DNA"/>
</dbReference>
<dbReference type="AlphaFoldDB" id="A0A927Q156"/>
<accession>A0A927Q156</accession>
<dbReference type="InterPro" id="IPR041522">
    <property type="entry name" value="CdaR_GGDEF"/>
</dbReference>
<comment type="caution">
    <text evidence="5">The sequence shown here is derived from an EMBL/GenBank/DDBJ whole genome shotgun (WGS) entry which is preliminary data.</text>
</comment>
<sequence>MTTGEVVMVQDVLSLHDDARGVEVLADWVRGRADAVAHDATEAIWAEVDAYGDRADQTLKPEVAAHCRQVFLAFLASVDGRRNPGRADFPWTSRHAMRRVDLGIALPDFMKAFRIGQITLWDDILEGVRENPGAKDAALLLVNQVMRTIEVGSTAAAEAYLEAQQFKIADSARLARDLLEDLLAGRPPTVRPRVVALAEVGLAEDRPLFVAVGRVPAPDEAPAGRRDLFRLRTALASPGRGLAVVRQDEVVAVLPVSPGSEGRVLEGLRSAVTSLSGQGVFAEVGVSTARAGLHDVPEAYDEARMAGRALSAPGVRSLAEMSTLDFLVASHGTEAQRMVRPEVRAFVLEDLAGDGMFVETLSQYVAHDLNAKLAAMKLHVHANTVYYRLERIAERTGCDVRRVDELIDLLLAVRLVRSERH</sequence>
<dbReference type="Pfam" id="PF17853">
    <property type="entry name" value="GGDEF_2"/>
    <property type="match status" value="1"/>
</dbReference>
<feature type="domain" description="CdaR GGDEF-like" evidence="4">
    <location>
        <begin position="197"/>
        <end position="306"/>
    </location>
</feature>
<dbReference type="Proteomes" id="UP000616839">
    <property type="component" value="Unassembled WGS sequence"/>
</dbReference>
<dbReference type="Pfam" id="PF13556">
    <property type="entry name" value="HTH_30"/>
    <property type="match status" value="1"/>
</dbReference>